<dbReference type="Pfam" id="PF12776">
    <property type="entry name" value="Myb_DNA-bind_3"/>
    <property type="match status" value="1"/>
</dbReference>
<accession>A0A7J6UWE6</accession>
<dbReference type="AlphaFoldDB" id="A0A7J6UWE6"/>
<dbReference type="PANTHER" id="PTHR46929:SF3">
    <property type="entry name" value="MYB_SANT-LIKE DOMAIN-CONTAINING PROTEIN"/>
    <property type="match status" value="1"/>
</dbReference>
<evidence type="ECO:0000313" key="2">
    <source>
        <dbReference type="EMBL" id="KAF5176933.1"/>
    </source>
</evidence>
<protein>
    <submittedName>
        <fullName evidence="2">Ddt domain-containing protein ptm</fullName>
    </submittedName>
</protein>
<dbReference type="OrthoDB" id="1112085at2759"/>
<keyword evidence="3" id="KW-1185">Reference proteome</keyword>
<dbReference type="PANTHER" id="PTHR46929">
    <property type="entry name" value="EXPRESSED PROTEIN"/>
    <property type="match status" value="1"/>
</dbReference>
<comment type="caution">
    <text evidence="2">The sequence shown here is derived from an EMBL/GenBank/DDBJ whole genome shotgun (WGS) entry which is preliminary data.</text>
</comment>
<gene>
    <name evidence="2" type="ORF">FRX31_033480</name>
</gene>
<organism evidence="2 3">
    <name type="scientific">Thalictrum thalictroides</name>
    <name type="common">Rue-anemone</name>
    <name type="synonym">Anemone thalictroides</name>
    <dbReference type="NCBI Taxonomy" id="46969"/>
    <lineage>
        <taxon>Eukaryota</taxon>
        <taxon>Viridiplantae</taxon>
        <taxon>Streptophyta</taxon>
        <taxon>Embryophyta</taxon>
        <taxon>Tracheophyta</taxon>
        <taxon>Spermatophyta</taxon>
        <taxon>Magnoliopsida</taxon>
        <taxon>Ranunculales</taxon>
        <taxon>Ranunculaceae</taxon>
        <taxon>Thalictroideae</taxon>
        <taxon>Thalictrum</taxon>
    </lineage>
</organism>
<feature type="domain" description="Myb/SANT-like" evidence="1">
    <location>
        <begin position="20"/>
        <end position="114"/>
    </location>
</feature>
<sequence>MESDEQAPRQSNVVHGKLFWSTEMDDCMLEVFLCHLAEGRRTHQGWKKAITYTAIREALMTNLRYDVSLTHIENRVKTMRTHILAYKTLKASCSGFGWDSETMRLTADDRIWDEAIQANPTLKSYRKKQLPKFLEWVDVLGENSANGNIQRTGFTVDVDTHMDESIDVSPDPTHDPLLNNSMRFEAVNLDDDSATQHTFVSPPLTQPKKANKLLSRKRKSMSMVAGLKEEMGNMRGSIDGLVDVIKEKNHYEDIIWDQISNVIWEIEDMEEDIKVDALKLFSGDHVENLKSFKPWSYPNQYFLGDNTTSAAANFSVLSSEGKGVSEAHASSNPRKIVSTNIALQLKVFSFASIRFICPNSEKKTMEVLSERCGWCICLLNLAASNSIKTSTRNIIGVHLVKNEEGNIVGIATYILHMEESLCGFLNGKFLSLSYKKQWRKDVEEASTFSPLKFSFLELEEHIRLVPFSGDWVKLVDDWMVESSAVQNASVGAPLKRETQ</sequence>
<evidence type="ECO:0000313" key="3">
    <source>
        <dbReference type="Proteomes" id="UP000554482"/>
    </source>
</evidence>
<reference evidence="2 3" key="1">
    <citation type="submission" date="2020-06" db="EMBL/GenBank/DDBJ databases">
        <title>Transcriptomic and genomic resources for Thalictrum thalictroides and T. hernandezii: Facilitating candidate gene discovery in an emerging model plant lineage.</title>
        <authorList>
            <person name="Arias T."/>
            <person name="Riano-Pachon D.M."/>
            <person name="Di Stilio V.S."/>
        </authorList>
    </citation>
    <scope>NUCLEOTIDE SEQUENCE [LARGE SCALE GENOMIC DNA]</scope>
    <source>
        <strain evidence="3">cv. WT478/WT964</strain>
        <tissue evidence="2">Leaves</tissue>
    </source>
</reference>
<dbReference type="EMBL" id="JABWDY010042066">
    <property type="protein sequence ID" value="KAF5176933.1"/>
    <property type="molecule type" value="Genomic_DNA"/>
</dbReference>
<dbReference type="InterPro" id="IPR024752">
    <property type="entry name" value="Myb/SANT-like_dom"/>
</dbReference>
<proteinExistence type="predicted"/>
<dbReference type="Proteomes" id="UP000554482">
    <property type="component" value="Unassembled WGS sequence"/>
</dbReference>
<evidence type="ECO:0000259" key="1">
    <source>
        <dbReference type="Pfam" id="PF12776"/>
    </source>
</evidence>
<name>A0A7J6UWE6_THATH</name>